<name>A0A1G8EBB4_9ACTN</name>
<proteinExistence type="predicted"/>
<dbReference type="OrthoDB" id="9840612at2"/>
<keyword evidence="3" id="KW-1185">Reference proteome</keyword>
<protein>
    <submittedName>
        <fullName evidence="2">Uncharacterized protein</fullName>
    </submittedName>
</protein>
<organism evidence="2 3">
    <name type="scientific">Sinosporangium album</name>
    <dbReference type="NCBI Taxonomy" id="504805"/>
    <lineage>
        <taxon>Bacteria</taxon>
        <taxon>Bacillati</taxon>
        <taxon>Actinomycetota</taxon>
        <taxon>Actinomycetes</taxon>
        <taxon>Streptosporangiales</taxon>
        <taxon>Streptosporangiaceae</taxon>
        <taxon>Sinosporangium</taxon>
    </lineage>
</organism>
<dbReference type="AlphaFoldDB" id="A0A1G8EBB4"/>
<accession>A0A1G8EBB4</accession>
<evidence type="ECO:0000313" key="2">
    <source>
        <dbReference type="EMBL" id="SDH67222.1"/>
    </source>
</evidence>
<evidence type="ECO:0000313" key="3">
    <source>
        <dbReference type="Proteomes" id="UP000198923"/>
    </source>
</evidence>
<dbReference type="Proteomes" id="UP000198923">
    <property type="component" value="Unassembled WGS sequence"/>
</dbReference>
<sequence length="206" mass="23171">MKSALAPTGAELHHDVEALYQEILTGGPDAAYRATRDQLVHELEQLREEVAGLRASAQTPPKVYLAIAGEHGDRQIQVFARQEDAEAYDPAHTVQEREVSFAAIDARTWHKATWVISVPGAFEQMFDLVNAFPTQVKREVRDFDGEPDEVAISWWKHPEGLRPWVVEFECWNQGSIRAAWQDLRGRIIASGGAVESVLKQPPYTRT</sequence>
<feature type="coiled-coil region" evidence="1">
    <location>
        <begin position="29"/>
        <end position="56"/>
    </location>
</feature>
<dbReference type="RefSeq" id="WP_093172139.1">
    <property type="nucleotide sequence ID" value="NZ_FNCN01000020.1"/>
</dbReference>
<keyword evidence="1" id="KW-0175">Coiled coil</keyword>
<reference evidence="2 3" key="1">
    <citation type="submission" date="2016-10" db="EMBL/GenBank/DDBJ databases">
        <authorList>
            <person name="de Groot N.N."/>
        </authorList>
    </citation>
    <scope>NUCLEOTIDE SEQUENCE [LARGE SCALE GENOMIC DNA]</scope>
    <source>
        <strain evidence="2 3">CPCC 201354</strain>
    </source>
</reference>
<gene>
    <name evidence="2" type="ORF">SAMN05421505_12025</name>
</gene>
<evidence type="ECO:0000256" key="1">
    <source>
        <dbReference type="SAM" id="Coils"/>
    </source>
</evidence>
<dbReference type="EMBL" id="FNCN01000020">
    <property type="protein sequence ID" value="SDH67222.1"/>
    <property type="molecule type" value="Genomic_DNA"/>
</dbReference>